<accession>A0ABN2I786</accession>
<evidence type="ECO:0000313" key="5">
    <source>
        <dbReference type="Proteomes" id="UP001500383"/>
    </source>
</evidence>
<proteinExistence type="inferred from homology"/>
<dbReference type="Gene3D" id="3.40.50.720">
    <property type="entry name" value="NAD(P)-binding Rossmann-like Domain"/>
    <property type="match status" value="1"/>
</dbReference>
<dbReference type="PRINTS" id="PR00081">
    <property type="entry name" value="GDHRDH"/>
</dbReference>
<evidence type="ECO:0000313" key="4">
    <source>
        <dbReference type="EMBL" id="GAA1699851.1"/>
    </source>
</evidence>
<dbReference type="SUPFAM" id="SSF51735">
    <property type="entry name" value="NAD(P)-binding Rossmann-fold domains"/>
    <property type="match status" value="1"/>
</dbReference>
<dbReference type="CDD" id="cd05233">
    <property type="entry name" value="SDR_c"/>
    <property type="match status" value="1"/>
</dbReference>
<reference evidence="4 5" key="1">
    <citation type="journal article" date="2019" name="Int. J. Syst. Evol. Microbiol.">
        <title>The Global Catalogue of Microorganisms (GCM) 10K type strain sequencing project: providing services to taxonomists for standard genome sequencing and annotation.</title>
        <authorList>
            <consortium name="The Broad Institute Genomics Platform"/>
            <consortium name="The Broad Institute Genome Sequencing Center for Infectious Disease"/>
            <person name="Wu L."/>
            <person name="Ma J."/>
        </authorList>
    </citation>
    <scope>NUCLEOTIDE SEQUENCE [LARGE SCALE GENOMIC DNA]</scope>
    <source>
        <strain evidence="4 5">JCM 16002</strain>
    </source>
</reference>
<dbReference type="Proteomes" id="UP001500383">
    <property type="component" value="Unassembled WGS sequence"/>
</dbReference>
<evidence type="ECO:0000256" key="3">
    <source>
        <dbReference type="SAM" id="MobiDB-lite"/>
    </source>
</evidence>
<name>A0ABN2I786_9ACTN</name>
<dbReference type="Pfam" id="PF13561">
    <property type="entry name" value="adh_short_C2"/>
    <property type="match status" value="1"/>
</dbReference>
<evidence type="ECO:0000256" key="1">
    <source>
        <dbReference type="ARBA" id="ARBA00006484"/>
    </source>
</evidence>
<keyword evidence="2" id="KW-0560">Oxidoreductase</keyword>
<comment type="caution">
    <text evidence="4">The sequence shown here is derived from an EMBL/GenBank/DDBJ whole genome shotgun (WGS) entry which is preliminary data.</text>
</comment>
<dbReference type="EMBL" id="BAAAQG010000003">
    <property type="protein sequence ID" value="GAA1699851.1"/>
    <property type="molecule type" value="Genomic_DNA"/>
</dbReference>
<sequence>MTDSTAQTDTTAETDTSTQTDTTAQHTENAGTARENRLAGKVAIVTGGGQGVGEGIALGLAESGAALLLVGRRMRKLERVAEIIRANGGTAECLAVDIITDGAPEAIIATAVEKLGGVDILVNNANMAMPLPLSDYPDDEFRKAFEGGPRVTFTLMKLARPEMAKRGGGTIINLVTAAAVRWDAANYGIYSAVKEAIRALTRAAAYEWAAEGTRALNVAPHAHSPGLDWWMENNPEEAEEFVSSIPAGRVGDPLPDIGRPVAWLCSAEASYLSGATIPLDGGQSRWG</sequence>
<feature type="region of interest" description="Disordered" evidence="3">
    <location>
        <begin position="1"/>
        <end position="34"/>
    </location>
</feature>
<dbReference type="InterPro" id="IPR002347">
    <property type="entry name" value="SDR_fam"/>
</dbReference>
<comment type="similarity">
    <text evidence="1">Belongs to the short-chain dehydrogenases/reductases (SDR) family.</text>
</comment>
<dbReference type="PANTHER" id="PTHR43639:SF1">
    <property type="entry name" value="SHORT-CHAIN DEHYDROGENASE_REDUCTASE FAMILY PROTEIN"/>
    <property type="match status" value="1"/>
</dbReference>
<protein>
    <submittedName>
        <fullName evidence="4">SDR family oxidoreductase</fullName>
    </submittedName>
</protein>
<dbReference type="PRINTS" id="PR00080">
    <property type="entry name" value="SDRFAMILY"/>
</dbReference>
<keyword evidence="5" id="KW-1185">Reference proteome</keyword>
<feature type="compositionally biased region" description="Low complexity" evidence="3">
    <location>
        <begin position="1"/>
        <end position="28"/>
    </location>
</feature>
<dbReference type="InterPro" id="IPR036291">
    <property type="entry name" value="NAD(P)-bd_dom_sf"/>
</dbReference>
<evidence type="ECO:0000256" key="2">
    <source>
        <dbReference type="ARBA" id="ARBA00023002"/>
    </source>
</evidence>
<dbReference type="RefSeq" id="WP_182659047.1">
    <property type="nucleotide sequence ID" value="NZ_BAAAQG010000003.1"/>
</dbReference>
<dbReference type="PANTHER" id="PTHR43639">
    <property type="entry name" value="OXIDOREDUCTASE, SHORT-CHAIN DEHYDROGENASE/REDUCTASE FAMILY (AFU_ORTHOLOGUE AFUA_5G02870)"/>
    <property type="match status" value="1"/>
</dbReference>
<organism evidence="4 5">
    <name type="scientific">Dietzia cercidiphylli</name>
    <dbReference type="NCBI Taxonomy" id="498199"/>
    <lineage>
        <taxon>Bacteria</taxon>
        <taxon>Bacillati</taxon>
        <taxon>Actinomycetota</taxon>
        <taxon>Actinomycetes</taxon>
        <taxon>Mycobacteriales</taxon>
        <taxon>Dietziaceae</taxon>
        <taxon>Dietzia</taxon>
    </lineage>
</organism>
<gene>
    <name evidence="4" type="ORF">GCM10009831_05310</name>
</gene>